<dbReference type="GO" id="GO:0090729">
    <property type="term" value="F:toxin activity"/>
    <property type="evidence" value="ECO:0007669"/>
    <property type="project" value="UniProtKB-KW"/>
</dbReference>
<dbReference type="eggNOG" id="ENOG502SYRH">
    <property type="taxonomic scope" value="Eukaryota"/>
</dbReference>
<organism evidence="7 8">
    <name type="scientific">Ricinus communis</name>
    <name type="common">Castor bean</name>
    <dbReference type="NCBI Taxonomy" id="3988"/>
    <lineage>
        <taxon>Eukaryota</taxon>
        <taxon>Viridiplantae</taxon>
        <taxon>Streptophyta</taxon>
        <taxon>Embryophyta</taxon>
        <taxon>Tracheophyta</taxon>
        <taxon>Spermatophyta</taxon>
        <taxon>Magnoliopsida</taxon>
        <taxon>eudicotyledons</taxon>
        <taxon>Gunneridae</taxon>
        <taxon>Pentapetalae</taxon>
        <taxon>rosids</taxon>
        <taxon>fabids</taxon>
        <taxon>Malpighiales</taxon>
        <taxon>Euphorbiaceae</taxon>
        <taxon>Acalyphoideae</taxon>
        <taxon>Acalypheae</taxon>
        <taxon>Ricinus</taxon>
    </lineage>
</organism>
<gene>
    <name evidence="7" type="ORF">RCOM_0344270</name>
</gene>
<dbReference type="PROSITE" id="PS00275">
    <property type="entry name" value="SHIGA_RICIN"/>
    <property type="match status" value="1"/>
</dbReference>
<dbReference type="PANTHER" id="PTHR33453">
    <property type="match status" value="1"/>
</dbReference>
<dbReference type="InterPro" id="IPR016139">
    <property type="entry name" value="Ribosome_inactivat_prot_sub2"/>
</dbReference>
<dbReference type="InParanoid" id="B9SBQ1"/>
<evidence type="ECO:0000256" key="3">
    <source>
        <dbReference type="ARBA" id="ARBA00022801"/>
    </source>
</evidence>
<evidence type="ECO:0000256" key="4">
    <source>
        <dbReference type="ARBA" id="ARBA00022821"/>
    </source>
</evidence>
<keyword evidence="7" id="KW-0326">Glycosidase</keyword>
<dbReference type="GO" id="GO:0030598">
    <property type="term" value="F:rRNA N-glycosylase activity"/>
    <property type="evidence" value="ECO:0007669"/>
    <property type="project" value="UniProtKB-EC"/>
</dbReference>
<comment type="catalytic activity">
    <reaction evidence="1 6">
        <text>Endohydrolysis of the N-glycosidic bond at one specific adenosine on the 28S rRNA.</text>
        <dbReference type="EC" id="3.2.2.22"/>
    </reaction>
</comment>
<protein>
    <recommendedName>
        <fullName evidence="6">rRNA N-glycosylase</fullName>
        <ecNumber evidence="6">3.2.2.22</ecNumber>
    </recommendedName>
</protein>
<dbReference type="InterPro" id="IPR016138">
    <property type="entry name" value="Ribosome_inactivat_prot_sub1"/>
</dbReference>
<comment type="similarity">
    <text evidence="6">Belongs to the ribosome-inactivating protein family.</text>
</comment>
<keyword evidence="8" id="KW-1185">Reference proteome</keyword>
<keyword evidence="2 6" id="KW-0800">Toxin</keyword>
<sequence>MDAKDHIFLILQHGSGSHSNGSMVYLLDSYYYSYDRYSYTNFIDGLRGLLAEGGSVSHSIPVLPTQVPADDDSRFVLAVLEKVGHYTTLALDGTNANIVGFSIETDSYFFKDVADNIYASPLFDNTYKTRLPFGSSYDSLEAEGAYRENTTLGTYPLNDAASKLYAYHSNNTIDIAPSLLVIIQMVSEAARFQYIEGMLFDNFNVGLDPKCDMLSLEDNWYVISIAIQTSVNDKFLFPVQLQQEDCSTEKVSNVGVVQSKMGLLWPFPCQGDLIRKLSSVV</sequence>
<dbReference type="InterPro" id="IPR001574">
    <property type="entry name" value="Ribosome_inactivat_prot"/>
</dbReference>
<evidence type="ECO:0000313" key="7">
    <source>
        <dbReference type="EMBL" id="EEF38999.1"/>
    </source>
</evidence>
<dbReference type="Pfam" id="PF00161">
    <property type="entry name" value="RIP"/>
    <property type="match status" value="1"/>
</dbReference>
<evidence type="ECO:0000256" key="1">
    <source>
        <dbReference type="ARBA" id="ARBA00000237"/>
    </source>
</evidence>
<dbReference type="InterPro" id="IPR017989">
    <property type="entry name" value="Ribosome_inactivat_1/2"/>
</dbReference>
<dbReference type="STRING" id="3988.B9SBQ1"/>
<dbReference type="PANTHER" id="PTHR33453:SF41">
    <property type="entry name" value="RRNA N-GLYCOSYLASE"/>
    <property type="match status" value="1"/>
</dbReference>
<dbReference type="Gene3D" id="3.40.420.10">
    <property type="entry name" value="Ricin (A subunit), domain 1"/>
    <property type="match status" value="1"/>
</dbReference>
<dbReference type="GO" id="GO:0006952">
    <property type="term" value="P:defense response"/>
    <property type="evidence" value="ECO:0007669"/>
    <property type="project" value="UniProtKB-KW"/>
</dbReference>
<keyword evidence="3 6" id="KW-0378">Hydrolase</keyword>
<evidence type="ECO:0000256" key="6">
    <source>
        <dbReference type="RuleBase" id="RU004915"/>
    </source>
</evidence>
<proteinExistence type="inferred from homology"/>
<keyword evidence="4 6" id="KW-0611">Plant defense</keyword>
<evidence type="ECO:0000256" key="2">
    <source>
        <dbReference type="ARBA" id="ARBA00022656"/>
    </source>
</evidence>
<dbReference type="AlphaFoldDB" id="B9SBQ1"/>
<dbReference type="SUPFAM" id="SSF56371">
    <property type="entry name" value="Ribosome inactivating proteins (RIP)"/>
    <property type="match status" value="1"/>
</dbReference>
<dbReference type="EMBL" id="EQ973915">
    <property type="protein sequence ID" value="EEF38999.1"/>
    <property type="molecule type" value="Genomic_DNA"/>
</dbReference>
<dbReference type="EC" id="3.2.2.22" evidence="6"/>
<reference evidence="8" key="1">
    <citation type="journal article" date="2010" name="Nat. Biotechnol.">
        <title>Draft genome sequence of the oilseed species Ricinus communis.</title>
        <authorList>
            <person name="Chan A.P."/>
            <person name="Crabtree J."/>
            <person name="Zhao Q."/>
            <person name="Lorenzi H."/>
            <person name="Orvis J."/>
            <person name="Puiu D."/>
            <person name="Melake-Berhan A."/>
            <person name="Jones K.M."/>
            <person name="Redman J."/>
            <person name="Chen G."/>
            <person name="Cahoon E.B."/>
            <person name="Gedil M."/>
            <person name="Stanke M."/>
            <person name="Haas B.J."/>
            <person name="Wortman J.R."/>
            <person name="Fraser-Liggett C.M."/>
            <person name="Ravel J."/>
            <person name="Rabinowicz P.D."/>
        </authorList>
    </citation>
    <scope>NUCLEOTIDE SEQUENCE [LARGE SCALE GENOMIC DNA]</scope>
    <source>
        <strain evidence="8">cv. Hale</strain>
    </source>
</reference>
<dbReference type="InterPro" id="IPR017988">
    <property type="entry name" value="Ribosome_inactivat_prot_CS"/>
</dbReference>
<dbReference type="Proteomes" id="UP000008311">
    <property type="component" value="Unassembled WGS sequence"/>
</dbReference>
<accession>B9SBQ1</accession>
<dbReference type="GO" id="GO:0017148">
    <property type="term" value="P:negative regulation of translation"/>
    <property type="evidence" value="ECO:0007669"/>
    <property type="project" value="UniProtKB-KW"/>
</dbReference>
<name>B9SBQ1_RICCO</name>
<evidence type="ECO:0000256" key="5">
    <source>
        <dbReference type="ARBA" id="ARBA00023193"/>
    </source>
</evidence>
<keyword evidence="5 6" id="KW-0652">Protein synthesis inhibitor</keyword>
<dbReference type="Gene3D" id="4.10.470.10">
    <property type="entry name" value="Ricin (A Subunit), domain 2"/>
    <property type="match status" value="1"/>
</dbReference>
<evidence type="ECO:0000313" key="8">
    <source>
        <dbReference type="Proteomes" id="UP000008311"/>
    </source>
</evidence>
<dbReference type="InterPro" id="IPR036041">
    <property type="entry name" value="Ribosome-inact_prot_sf"/>
</dbReference>
<dbReference type="PRINTS" id="PR00396">
    <property type="entry name" value="SHIGARICIN"/>
</dbReference>